<dbReference type="RefSeq" id="WP_381523622.1">
    <property type="nucleotide sequence ID" value="NZ_JBHULN010000008.1"/>
</dbReference>
<proteinExistence type="predicted"/>
<keyword evidence="2" id="KW-1185">Reference proteome</keyword>
<protein>
    <submittedName>
        <fullName evidence="1">Uncharacterized protein</fullName>
    </submittedName>
</protein>
<dbReference type="EMBL" id="JBHULN010000008">
    <property type="protein sequence ID" value="MFD2571781.1"/>
    <property type="molecule type" value="Genomic_DNA"/>
</dbReference>
<reference evidence="2" key="1">
    <citation type="journal article" date="2019" name="Int. J. Syst. Evol. Microbiol.">
        <title>The Global Catalogue of Microorganisms (GCM) 10K type strain sequencing project: providing services to taxonomists for standard genome sequencing and annotation.</title>
        <authorList>
            <consortium name="The Broad Institute Genomics Platform"/>
            <consortium name="The Broad Institute Genome Sequencing Center for Infectious Disease"/>
            <person name="Wu L."/>
            <person name="Ma J."/>
        </authorList>
    </citation>
    <scope>NUCLEOTIDE SEQUENCE [LARGE SCALE GENOMIC DNA]</scope>
    <source>
        <strain evidence="2">KCTC 42805</strain>
    </source>
</reference>
<accession>A0ABW5M622</accession>
<dbReference type="Proteomes" id="UP001597469">
    <property type="component" value="Unassembled WGS sequence"/>
</dbReference>
<organism evidence="1 2">
    <name type="scientific">Spirosoma soli</name>
    <dbReference type="NCBI Taxonomy" id="1770529"/>
    <lineage>
        <taxon>Bacteria</taxon>
        <taxon>Pseudomonadati</taxon>
        <taxon>Bacteroidota</taxon>
        <taxon>Cytophagia</taxon>
        <taxon>Cytophagales</taxon>
        <taxon>Cytophagaceae</taxon>
        <taxon>Spirosoma</taxon>
    </lineage>
</organism>
<evidence type="ECO:0000313" key="2">
    <source>
        <dbReference type="Proteomes" id="UP001597469"/>
    </source>
</evidence>
<gene>
    <name evidence="1" type="ORF">ACFSUS_14135</name>
</gene>
<sequence>MLLSTLLRRTIFAVEPFYTYLNRERNEGLGNVNAVTGSVRYKAGRH</sequence>
<evidence type="ECO:0000313" key="1">
    <source>
        <dbReference type="EMBL" id="MFD2571781.1"/>
    </source>
</evidence>
<name>A0ABW5M622_9BACT</name>
<comment type="caution">
    <text evidence="1">The sequence shown here is derived from an EMBL/GenBank/DDBJ whole genome shotgun (WGS) entry which is preliminary data.</text>
</comment>